<proteinExistence type="predicted"/>
<dbReference type="Proteomes" id="UP000095287">
    <property type="component" value="Unplaced"/>
</dbReference>
<evidence type="ECO:0000313" key="1">
    <source>
        <dbReference type="Proteomes" id="UP000095287"/>
    </source>
</evidence>
<accession>A0A1I7ZWR4</accession>
<dbReference type="AlphaFoldDB" id="A0A1I7ZWR4"/>
<name>A0A1I7ZWR4_9BILA</name>
<sequence>MPGLKCPFTCTLTHQAGRGRRRGNAVKYDLLYYSDERVHSTPSNLCTLGYDARDVASGGAHLRVHSARLRRLRRRHLLCVRPLPVLRVLLEAEEAHRSLTDPVELPPLLPSLSCPPTDSRREVDVYVSRMSDKRRQTPATSTIWRRSVAEVVWL</sequence>
<reference evidence="2" key="1">
    <citation type="submission" date="2016-11" db="UniProtKB">
        <authorList>
            <consortium name="WormBaseParasite"/>
        </authorList>
    </citation>
    <scope>IDENTIFICATION</scope>
</reference>
<evidence type="ECO:0000313" key="2">
    <source>
        <dbReference type="WBParaSite" id="L893_g30529.t1"/>
    </source>
</evidence>
<keyword evidence="1" id="KW-1185">Reference proteome</keyword>
<dbReference type="WBParaSite" id="L893_g30529.t1">
    <property type="protein sequence ID" value="L893_g30529.t1"/>
    <property type="gene ID" value="L893_g30529"/>
</dbReference>
<protein>
    <submittedName>
        <fullName evidence="2">Uncharacterized protein</fullName>
    </submittedName>
</protein>
<organism evidence="1 2">
    <name type="scientific">Steinernema glaseri</name>
    <dbReference type="NCBI Taxonomy" id="37863"/>
    <lineage>
        <taxon>Eukaryota</taxon>
        <taxon>Metazoa</taxon>
        <taxon>Ecdysozoa</taxon>
        <taxon>Nematoda</taxon>
        <taxon>Chromadorea</taxon>
        <taxon>Rhabditida</taxon>
        <taxon>Tylenchina</taxon>
        <taxon>Panagrolaimomorpha</taxon>
        <taxon>Strongyloidoidea</taxon>
        <taxon>Steinernematidae</taxon>
        <taxon>Steinernema</taxon>
    </lineage>
</organism>